<dbReference type="PATRIC" id="fig|1502723.3.peg.2825"/>
<sequence length="119" mass="12965">MRRLLLALYPKPWRARYGDEFAALLQETPLTLAAIVDVLRHAVGLRLRARPRVAQIAGSVLATAAVEAMASRAGLTDNILWAPTTPLRALALVAVLAPTALVTGSATRRRLRRRDHEPA</sequence>
<name>A0A0D8BE57_9ACTN</name>
<dbReference type="RefSeq" id="WP_044885988.1">
    <property type="nucleotide sequence ID" value="NZ_JYFN01000025.1"/>
</dbReference>
<protein>
    <submittedName>
        <fullName evidence="1">Uncharacterized protein</fullName>
    </submittedName>
</protein>
<evidence type="ECO:0000313" key="1">
    <source>
        <dbReference type="EMBL" id="KJE22325.1"/>
    </source>
</evidence>
<dbReference type="EMBL" id="JYFN01000025">
    <property type="protein sequence ID" value="KJE22325.1"/>
    <property type="molecule type" value="Genomic_DNA"/>
</dbReference>
<comment type="caution">
    <text evidence="1">The sequence shown here is derived from an EMBL/GenBank/DDBJ whole genome shotgun (WGS) entry which is preliminary data.</text>
</comment>
<evidence type="ECO:0000313" key="2">
    <source>
        <dbReference type="Proteomes" id="UP000032545"/>
    </source>
</evidence>
<organism evidence="1 2">
    <name type="scientific">Frankia torreyi</name>
    <dbReference type="NCBI Taxonomy" id="1856"/>
    <lineage>
        <taxon>Bacteria</taxon>
        <taxon>Bacillati</taxon>
        <taxon>Actinomycetota</taxon>
        <taxon>Actinomycetes</taxon>
        <taxon>Frankiales</taxon>
        <taxon>Frankiaceae</taxon>
        <taxon>Frankia</taxon>
    </lineage>
</organism>
<dbReference type="OrthoDB" id="3480012at2"/>
<reference evidence="2" key="1">
    <citation type="submission" date="2015-02" db="EMBL/GenBank/DDBJ databases">
        <title>Draft Genome of Frankia sp. CpI1-S.</title>
        <authorList>
            <person name="Oshone R.T."/>
            <person name="Ngom M."/>
            <person name="Ghodhbane-Gtari F."/>
            <person name="Gtari M."/>
            <person name="Morris K."/>
            <person name="Thomas K."/>
            <person name="Sen A."/>
            <person name="Tisa L.S."/>
        </authorList>
    </citation>
    <scope>NUCLEOTIDE SEQUENCE [LARGE SCALE GENOMIC DNA]</scope>
    <source>
        <strain evidence="2">CpI1-S</strain>
    </source>
</reference>
<dbReference type="Proteomes" id="UP000032545">
    <property type="component" value="Unassembled WGS sequence"/>
</dbReference>
<keyword evidence="2" id="KW-1185">Reference proteome</keyword>
<accession>A0A0D8BE57</accession>
<reference evidence="1 2" key="2">
    <citation type="journal article" date="2016" name="Genome Announc.">
        <title>Permanent Draft Genome Sequences for Two Variants of Frankia sp. Strain CpI1, the First Frankia Strain Isolated from Root Nodules of Comptonia peregrina.</title>
        <authorList>
            <person name="Oshone R."/>
            <person name="Hurst S.G.IV."/>
            <person name="Abebe-Akele F."/>
            <person name="Simpson S."/>
            <person name="Morris K."/>
            <person name="Thomas W.K."/>
            <person name="Tisa L.S."/>
        </authorList>
    </citation>
    <scope>NUCLEOTIDE SEQUENCE [LARGE SCALE GENOMIC DNA]</scope>
    <source>
        <strain evidence="2">CpI1-S</strain>
    </source>
</reference>
<dbReference type="AlphaFoldDB" id="A0A0D8BE57"/>
<gene>
    <name evidence="1" type="ORF">FF36_03394</name>
</gene>
<proteinExistence type="predicted"/>